<dbReference type="EMBL" id="CP011497">
    <property type="protein sequence ID" value="AKJ10493.1"/>
    <property type="molecule type" value="Genomic_DNA"/>
</dbReference>
<evidence type="ECO:0000313" key="2">
    <source>
        <dbReference type="Proteomes" id="UP000035366"/>
    </source>
</evidence>
<organism evidence="1 2">
    <name type="scientific">Streptomyces incarnatus</name>
    <dbReference type="NCBI Taxonomy" id="665007"/>
    <lineage>
        <taxon>Bacteria</taxon>
        <taxon>Bacillati</taxon>
        <taxon>Actinomycetota</taxon>
        <taxon>Actinomycetes</taxon>
        <taxon>Kitasatosporales</taxon>
        <taxon>Streptomycetaceae</taxon>
        <taxon>Streptomyces</taxon>
    </lineage>
</organism>
<evidence type="ECO:0000313" key="1">
    <source>
        <dbReference type="EMBL" id="AKJ10493.1"/>
    </source>
</evidence>
<dbReference type="Proteomes" id="UP000035366">
    <property type="component" value="Chromosome"/>
</dbReference>
<accession>A0ABM5THL5</accession>
<reference evidence="1 2" key="1">
    <citation type="journal article" date="2015" name="ISME J.">
        <title>Draft Genome Sequence of Streptomyces incarnatus NRRL8089, which Produces the Nucleoside Antibiotic Sinefungin.</title>
        <authorList>
            <person name="Oshima K."/>
            <person name="Hattori M."/>
            <person name="Shimizu H."/>
            <person name="Fukuda K."/>
            <person name="Nemoto M."/>
            <person name="Inagaki K."/>
            <person name="Tamura T."/>
        </authorList>
    </citation>
    <scope>NUCLEOTIDE SEQUENCE [LARGE SCALE GENOMIC DNA]</scope>
    <source>
        <strain evidence="1 2">NRRL 8089</strain>
    </source>
</reference>
<gene>
    <name evidence="1" type="ORF">ABB07_10825</name>
</gene>
<keyword evidence="2" id="KW-1185">Reference proteome</keyword>
<protein>
    <submittedName>
        <fullName evidence="1">Uncharacterized protein</fullName>
    </submittedName>
</protein>
<sequence length="63" mass="7335">MVVLGFLAFGVLSDRRARRRGSTNRDSRTMEVDAREARRDLRAWKRGAMGNSGEDLSWMNHRR</sequence>
<proteinExistence type="predicted"/>
<name>A0ABM5THL5_9ACTN</name>